<feature type="compositionally biased region" description="Polar residues" evidence="1">
    <location>
        <begin position="1"/>
        <end position="15"/>
    </location>
</feature>
<feature type="compositionally biased region" description="Low complexity" evidence="1">
    <location>
        <begin position="241"/>
        <end position="257"/>
    </location>
</feature>
<reference evidence="2 3" key="1">
    <citation type="submission" date="2019-09" db="EMBL/GenBank/DDBJ databases">
        <title>The hologenome of the rock-dwelling lichen Lasallia pustulata.</title>
        <authorList>
            <person name="Greshake Tzovaras B."/>
            <person name="Segers F."/>
            <person name="Bicker A."/>
            <person name="Dal Grande F."/>
            <person name="Otte J."/>
            <person name="Hankeln T."/>
            <person name="Schmitt I."/>
            <person name="Ebersberger I."/>
        </authorList>
    </citation>
    <scope>NUCLEOTIDE SEQUENCE [LARGE SCALE GENOMIC DNA]</scope>
    <source>
        <strain evidence="2">A1-1</strain>
    </source>
</reference>
<feature type="compositionally biased region" description="Polar residues" evidence="1">
    <location>
        <begin position="783"/>
        <end position="797"/>
    </location>
</feature>
<dbReference type="AlphaFoldDB" id="A0A5M8Q2Q0"/>
<dbReference type="EMBL" id="VXIT01000001">
    <property type="protein sequence ID" value="KAA6415690.1"/>
    <property type="molecule type" value="Genomic_DNA"/>
</dbReference>
<feature type="region of interest" description="Disordered" evidence="1">
    <location>
        <begin position="502"/>
        <end position="524"/>
    </location>
</feature>
<feature type="compositionally biased region" description="Basic and acidic residues" evidence="1">
    <location>
        <begin position="182"/>
        <end position="191"/>
    </location>
</feature>
<feature type="compositionally biased region" description="Polar residues" evidence="1">
    <location>
        <begin position="951"/>
        <end position="961"/>
    </location>
</feature>
<feature type="compositionally biased region" description="Basic and acidic residues" evidence="1">
    <location>
        <begin position="62"/>
        <end position="93"/>
    </location>
</feature>
<comment type="caution">
    <text evidence="2">The sequence shown here is derived from an EMBL/GenBank/DDBJ whole genome shotgun (WGS) entry which is preliminary data.</text>
</comment>
<organism evidence="2 3">
    <name type="scientific">Lasallia pustulata</name>
    <dbReference type="NCBI Taxonomy" id="136370"/>
    <lineage>
        <taxon>Eukaryota</taxon>
        <taxon>Fungi</taxon>
        <taxon>Dikarya</taxon>
        <taxon>Ascomycota</taxon>
        <taxon>Pezizomycotina</taxon>
        <taxon>Lecanoromycetes</taxon>
        <taxon>OSLEUM clade</taxon>
        <taxon>Umbilicariomycetidae</taxon>
        <taxon>Umbilicariales</taxon>
        <taxon>Umbilicariaceae</taxon>
        <taxon>Lasallia</taxon>
    </lineage>
</organism>
<feature type="region of interest" description="Disordered" evidence="1">
    <location>
        <begin position="1"/>
        <end position="302"/>
    </location>
</feature>
<evidence type="ECO:0000256" key="1">
    <source>
        <dbReference type="SAM" id="MobiDB-lite"/>
    </source>
</evidence>
<name>A0A5M8Q2Q0_9LECA</name>
<feature type="compositionally biased region" description="Basic and acidic residues" evidence="1">
    <location>
        <begin position="509"/>
        <end position="522"/>
    </location>
</feature>
<feature type="compositionally biased region" description="Basic and acidic residues" evidence="1">
    <location>
        <begin position="279"/>
        <end position="291"/>
    </location>
</feature>
<feature type="compositionally biased region" description="Low complexity" evidence="1">
    <location>
        <begin position="27"/>
        <end position="44"/>
    </location>
</feature>
<sequence length="1060" mass="114837">MSPTISSSQQGTTPSAHKRDRTFTPTSISSSKAKSNSWMASAAKRVGISRMSDGTSRTSDGTPRRSDGTPRRSDGTPRAKKESSLKKSKDLISPDKLGTRSYMQLPGTPPKNYVASRVLPSEKPLPSPPLAQVVTGSPIKESRCLIDASEKPLRRSPPGKPHQEEEWPVLFPEKPTSPATLRDLHGQDSRKLTLSPANIELNPTEKFSSVQSIQRKPSSTKESVIDPSVSLKKQNSHVRVSSTACDDSNASATAATSLLMSDPELPSDLSASASALEKSAQESKKFPEPHPTRTSSLRARISTGNLTTNAKVVGFTDFTTIKEGSGITEQGTLRITSDSSTRAKTSSHSAVPGKKPSTSPARVNRAPTKFITTSRRPAVLHQPSSRGNLRGDAHDRNTADGTSPPSRNAPNIPTSKICDAEIAKESKEQLESATSEQRRSSIPLFRGAVRSIADHGGDESEIVKCGPKPAADCKHHSRKGLSVFEDRKSATSGAKVAPIVSNAPSKQKQRQETLSRVKKSEESPILECVGESPRASYQIKRLSVTSPEHGPTLRISSSAERLIMGKDTDKEIQADLKKKQSKDLRRTVITKELRKTATDIELNSQSRMHHERPHTSGSLRQSRSRIYIMDDEVEQKEGESAAIRHALPTNNLDLEFAGRKPTEPLRNEDPFFDARSQISHNGSAIIETYPTTSASGGVGASVETPMDVQHIIPMEEASWISPMPKKISGTRLSDATPVNPAFLPTSMLEHVRNSAQTESLDGLTHMTPKELLSAPEHHDQDHPSTSPGDFPPRSSSRVQAPDYTVTALANNSCPALPTDTGKRLSDDFRTRQNKLGKKSGCGSEQLDLTDMNAKRDSAARESNKSQGAYSRGVFSNIRGLFHKRSLDASGLKPSVKATKTGKGRISINSNGSPFPPMSQVHSIHRPTLTSTPKSRAAMAIDKKSPLRSHGSPKSNNTTSDATPAFESPVPTEMCTTTALAMRIINSASLETSSPRRETLFELSQALVDMLARAREAEKAMLEAKHAARMAELSHVRCQRSVSDVVECVERWERNSGGGGL</sequence>
<feature type="compositionally biased region" description="Polar residues" evidence="1">
    <location>
        <begin position="292"/>
        <end position="302"/>
    </location>
</feature>
<evidence type="ECO:0000313" key="3">
    <source>
        <dbReference type="Proteomes" id="UP000324767"/>
    </source>
</evidence>
<feature type="region of interest" description="Disordered" evidence="1">
    <location>
        <begin position="329"/>
        <end position="414"/>
    </location>
</feature>
<feature type="compositionally biased region" description="Polar residues" evidence="1">
    <location>
        <begin position="52"/>
        <end position="61"/>
    </location>
</feature>
<proteinExistence type="predicted"/>
<feature type="compositionally biased region" description="Low complexity" evidence="1">
    <location>
        <begin position="264"/>
        <end position="278"/>
    </location>
</feature>
<feature type="compositionally biased region" description="Polar residues" evidence="1">
    <location>
        <begin position="231"/>
        <end position="240"/>
    </location>
</feature>
<dbReference type="Proteomes" id="UP000324767">
    <property type="component" value="Unassembled WGS sequence"/>
</dbReference>
<dbReference type="OrthoDB" id="5407305at2759"/>
<feature type="compositionally biased region" description="Polar residues" evidence="1">
    <location>
        <begin position="205"/>
        <end position="222"/>
    </location>
</feature>
<feature type="compositionally biased region" description="Polar residues" evidence="1">
    <location>
        <begin position="329"/>
        <end position="349"/>
    </location>
</feature>
<accession>A0A5M8Q2Q0</accession>
<feature type="compositionally biased region" description="Basic and acidic residues" evidence="1">
    <location>
        <begin position="140"/>
        <end position="153"/>
    </location>
</feature>
<feature type="region of interest" description="Disordered" evidence="1">
    <location>
        <begin position="892"/>
        <end position="969"/>
    </location>
</feature>
<protein>
    <submittedName>
        <fullName evidence="2">Uncharacterized protein</fullName>
    </submittedName>
</protein>
<feature type="region of interest" description="Disordered" evidence="1">
    <location>
        <begin position="774"/>
        <end position="797"/>
    </location>
</feature>
<evidence type="ECO:0000313" key="2">
    <source>
        <dbReference type="EMBL" id="KAA6415690.1"/>
    </source>
</evidence>
<feature type="compositionally biased region" description="Basic and acidic residues" evidence="1">
    <location>
        <begin position="389"/>
        <end position="398"/>
    </location>
</feature>
<gene>
    <name evidence="2" type="ORF">FRX48_00408</name>
</gene>
<feature type="compositionally biased region" description="Polar residues" evidence="1">
    <location>
        <begin position="399"/>
        <end position="414"/>
    </location>
</feature>